<name>Q6IJ12_DROME</name>
<protein>
    <submittedName>
        <fullName evidence="1">HDC16186</fullName>
    </submittedName>
</protein>
<evidence type="ECO:0000313" key="1">
    <source>
        <dbReference type="EMBL" id="DAA04409.1"/>
    </source>
</evidence>
<dbReference type="AlphaFoldDB" id="Q6IJ12"/>
<gene>
    <name evidence="1" type="ORF">HDC16186</name>
</gene>
<sequence>MAIDASTQKENRVRYIEKMQDKFKNHSPDTPLHTTAAQIQIQRDTFEVVQLGRYIHGDRYTENSYFCHQVSREAEAEGCKDWRSRKVNAFS</sequence>
<accession>Q6IJ12</accession>
<organism evidence="1">
    <name type="scientific">Drosophila melanogaster</name>
    <name type="common">Fruit fly</name>
    <dbReference type="NCBI Taxonomy" id="7227"/>
    <lineage>
        <taxon>Eukaryota</taxon>
        <taxon>Metazoa</taxon>
        <taxon>Ecdysozoa</taxon>
        <taxon>Arthropoda</taxon>
        <taxon>Hexapoda</taxon>
        <taxon>Insecta</taxon>
        <taxon>Pterygota</taxon>
        <taxon>Neoptera</taxon>
        <taxon>Endopterygota</taxon>
        <taxon>Diptera</taxon>
        <taxon>Brachycera</taxon>
        <taxon>Muscomorpha</taxon>
        <taxon>Ephydroidea</taxon>
        <taxon>Drosophilidae</taxon>
        <taxon>Drosophila</taxon>
        <taxon>Sophophora</taxon>
    </lineage>
</organism>
<proteinExistence type="predicted"/>
<reference evidence="1" key="1">
    <citation type="journal article" date="2003" name="Genome Biol.">
        <title>An integrated gene annotation and transcriptional profiling approach towards the full gene content of the Drosophila genome.</title>
        <authorList>
            <person name="Hild M."/>
            <person name="Beckmann B."/>
            <person name="Haas S.A."/>
            <person name="Koch B."/>
            <person name="Solovyev V."/>
            <person name="Busold C."/>
            <person name="Fellenberg K."/>
            <person name="Boutros M."/>
            <person name="Vingron M."/>
            <person name="Sauer F."/>
            <person name="Hoheisel J.D."/>
            <person name="Paro R."/>
        </authorList>
    </citation>
    <scope>NUCLEOTIDE SEQUENCE</scope>
</reference>
<dbReference type="EMBL" id="BK002904">
    <property type="protein sequence ID" value="DAA04409.1"/>
    <property type="molecule type" value="Genomic_DNA"/>
</dbReference>